<accession>A0ABQ4UE84</accession>
<proteinExistence type="predicted"/>
<reference evidence="2" key="2">
    <citation type="submission" date="2021-08" db="EMBL/GenBank/DDBJ databases">
        <authorList>
            <person name="Tani A."/>
            <person name="Ola A."/>
            <person name="Ogura Y."/>
            <person name="Katsura K."/>
            <person name="Hayashi T."/>
        </authorList>
    </citation>
    <scope>NUCLEOTIDE SEQUENCE</scope>
    <source>
        <strain evidence="2">NBRC 15686</strain>
    </source>
</reference>
<reference evidence="2" key="1">
    <citation type="journal article" date="2021" name="Front. Microbiol.">
        <title>Comprehensive Comparative Genomics and Phenotyping of Methylobacterium Species.</title>
        <authorList>
            <person name="Alessa O."/>
            <person name="Ogura Y."/>
            <person name="Fujitani Y."/>
            <person name="Takami H."/>
            <person name="Hayashi T."/>
            <person name="Sahin N."/>
            <person name="Tani A."/>
        </authorList>
    </citation>
    <scope>NUCLEOTIDE SEQUENCE</scope>
    <source>
        <strain evidence="2">NBRC 15686</strain>
    </source>
</reference>
<protein>
    <recommendedName>
        <fullName evidence="4">AsnC family transcriptional regulator</fullName>
    </recommendedName>
</protein>
<dbReference type="Proteomes" id="UP001055039">
    <property type="component" value="Unassembled WGS sequence"/>
</dbReference>
<evidence type="ECO:0000256" key="1">
    <source>
        <dbReference type="SAM" id="MobiDB-lite"/>
    </source>
</evidence>
<gene>
    <name evidence="2" type="ORF">LNAOJCKE_2837</name>
</gene>
<feature type="region of interest" description="Disordered" evidence="1">
    <location>
        <begin position="1"/>
        <end position="37"/>
    </location>
</feature>
<sequence length="111" mass="12595">MADAADKRNNQTQNNQKRRRPRRNEGAGSGEKDRKQMTIEFRRHESAISPVTNTATFRVGSLVDTQARNAQADLSHLIDASYEYHSPRELRWHLADRLGITPAAVRLKEAA</sequence>
<name>A0ABQ4UE84_9HYPH</name>
<organism evidence="2 3">
    <name type="scientific">Methylorubrum aminovorans</name>
    <dbReference type="NCBI Taxonomy" id="269069"/>
    <lineage>
        <taxon>Bacteria</taxon>
        <taxon>Pseudomonadati</taxon>
        <taxon>Pseudomonadota</taxon>
        <taxon>Alphaproteobacteria</taxon>
        <taxon>Hyphomicrobiales</taxon>
        <taxon>Methylobacteriaceae</taxon>
        <taxon>Methylorubrum</taxon>
    </lineage>
</organism>
<evidence type="ECO:0000313" key="3">
    <source>
        <dbReference type="Proteomes" id="UP001055039"/>
    </source>
</evidence>
<dbReference type="EMBL" id="BPRC01000009">
    <property type="protein sequence ID" value="GJE65626.1"/>
    <property type="molecule type" value="Genomic_DNA"/>
</dbReference>
<comment type="caution">
    <text evidence="2">The sequence shown here is derived from an EMBL/GenBank/DDBJ whole genome shotgun (WGS) entry which is preliminary data.</text>
</comment>
<evidence type="ECO:0000313" key="2">
    <source>
        <dbReference type="EMBL" id="GJE65626.1"/>
    </source>
</evidence>
<evidence type="ECO:0008006" key="4">
    <source>
        <dbReference type="Google" id="ProtNLM"/>
    </source>
</evidence>
<keyword evidence="3" id="KW-1185">Reference proteome</keyword>